<comment type="caution">
    <text evidence="1">The sequence shown here is derived from an EMBL/GenBank/DDBJ whole genome shotgun (WGS) entry which is preliminary data.</text>
</comment>
<protein>
    <submittedName>
        <fullName evidence="1">Uncharacterized protein</fullName>
    </submittedName>
</protein>
<name>A0ABW3F5Y7_9PROT</name>
<accession>A0ABW3F5Y7</accession>
<keyword evidence="2" id="KW-1185">Reference proteome</keyword>
<dbReference type="Proteomes" id="UP001597128">
    <property type="component" value="Unassembled WGS sequence"/>
</dbReference>
<evidence type="ECO:0000313" key="1">
    <source>
        <dbReference type="EMBL" id="MFD0913862.1"/>
    </source>
</evidence>
<proteinExistence type="predicted"/>
<evidence type="ECO:0000313" key="2">
    <source>
        <dbReference type="Proteomes" id="UP001597128"/>
    </source>
</evidence>
<gene>
    <name evidence="1" type="ORF">ACFQ1Z_09920</name>
</gene>
<reference evidence="2" key="1">
    <citation type="journal article" date="2019" name="Int. J. Syst. Evol. Microbiol.">
        <title>The Global Catalogue of Microorganisms (GCM) 10K type strain sequencing project: providing services to taxonomists for standard genome sequencing and annotation.</title>
        <authorList>
            <consortium name="The Broad Institute Genomics Platform"/>
            <consortium name="The Broad Institute Genome Sequencing Center for Infectious Disease"/>
            <person name="Wu L."/>
            <person name="Ma J."/>
        </authorList>
    </citation>
    <scope>NUCLEOTIDE SEQUENCE [LARGE SCALE GENOMIC DNA]</scope>
    <source>
        <strain evidence="2">CCUG 58412</strain>
    </source>
</reference>
<sequence>MRYDEENMFYTDEERLCLSFIPGKLNFRAVRLNSDTPIFIAMVKREFVNSEGISMPNLVMASDTSSLAEICDELPIRKIYGVMPRRLTKQNDTVAIEIKQVLAANYPSRKPRGVVFQYLLANGESIFDGYTRAPKLIEKLKFESFISLCKSSVKEKKKP</sequence>
<dbReference type="RefSeq" id="WP_379057324.1">
    <property type="nucleotide sequence ID" value="NZ_JBHTKB010000002.1"/>
</dbReference>
<dbReference type="EMBL" id="JBHTKB010000002">
    <property type="protein sequence ID" value="MFD0913862.1"/>
    <property type="molecule type" value="Genomic_DNA"/>
</dbReference>
<organism evidence="1 2">
    <name type="scientific">Methylophilus luteus</name>
    <dbReference type="NCBI Taxonomy" id="640108"/>
    <lineage>
        <taxon>Bacteria</taxon>
        <taxon>Pseudomonadati</taxon>
        <taxon>Pseudomonadota</taxon>
        <taxon>Betaproteobacteria</taxon>
        <taxon>Nitrosomonadales</taxon>
        <taxon>Methylophilaceae</taxon>
        <taxon>Methylophilus</taxon>
    </lineage>
</organism>